<dbReference type="SUPFAM" id="SSF53098">
    <property type="entry name" value="Ribonuclease H-like"/>
    <property type="match status" value="1"/>
</dbReference>
<evidence type="ECO:0008006" key="3">
    <source>
        <dbReference type="Google" id="ProtNLM"/>
    </source>
</evidence>
<dbReference type="InterPro" id="IPR012337">
    <property type="entry name" value="RNaseH-like_sf"/>
</dbReference>
<dbReference type="AlphaFoldDB" id="A0A9X2BXF1"/>
<evidence type="ECO:0000313" key="1">
    <source>
        <dbReference type="EMBL" id="MCK9684362.1"/>
    </source>
</evidence>
<dbReference type="Proteomes" id="UP001139353">
    <property type="component" value="Unassembled WGS sequence"/>
</dbReference>
<proteinExistence type="predicted"/>
<protein>
    <recommendedName>
        <fullName evidence="3">Exonuclease domain-containing protein</fullName>
    </recommendedName>
</protein>
<gene>
    <name evidence="1" type="ORF">LPC04_01425</name>
</gene>
<comment type="caution">
    <text evidence="1">The sequence shown here is derived from an EMBL/GenBank/DDBJ whole genome shotgun (WGS) entry which is preliminary data.</text>
</comment>
<dbReference type="InterPro" id="IPR036397">
    <property type="entry name" value="RNaseH_sf"/>
</dbReference>
<dbReference type="GO" id="GO:0003676">
    <property type="term" value="F:nucleic acid binding"/>
    <property type="evidence" value="ECO:0007669"/>
    <property type="project" value="InterPro"/>
</dbReference>
<evidence type="ECO:0000313" key="2">
    <source>
        <dbReference type="Proteomes" id="UP001139353"/>
    </source>
</evidence>
<dbReference type="RefSeq" id="WP_275680394.1">
    <property type="nucleotide sequence ID" value="NZ_JAJLJH010000001.1"/>
</dbReference>
<keyword evidence="2" id="KW-1185">Reference proteome</keyword>
<sequence>MASSADRDPAADVDPPHDGLPCVLDIEASGFGRGSYPIEIGFVLPDGTAYCTLIVPDEGWTHWDGDAERMHGISRSLLQRHGRSAREVALELNQRLAGRTVYCDNWAHDYAWLARLFESAAINPSFKLRHLRELMSENAAERFDDAREIVARNLQLRRHRASSDARVLQLSVAKVWRNGASASDQSLA</sequence>
<dbReference type="Gene3D" id="3.30.420.10">
    <property type="entry name" value="Ribonuclease H-like superfamily/Ribonuclease H"/>
    <property type="match status" value="1"/>
</dbReference>
<name>A0A9X2BXF1_9BURK</name>
<accession>A0A9X2BXF1</accession>
<organism evidence="1 2">
    <name type="scientific">Scleromatobacter humisilvae</name>
    <dbReference type="NCBI Taxonomy" id="2897159"/>
    <lineage>
        <taxon>Bacteria</taxon>
        <taxon>Pseudomonadati</taxon>
        <taxon>Pseudomonadota</taxon>
        <taxon>Betaproteobacteria</taxon>
        <taxon>Burkholderiales</taxon>
        <taxon>Sphaerotilaceae</taxon>
        <taxon>Scleromatobacter</taxon>
    </lineage>
</organism>
<reference evidence="1" key="1">
    <citation type="submission" date="2021-11" db="EMBL/GenBank/DDBJ databases">
        <title>BS-T2-15 a new species belonging to the Comamonadaceae family isolated from the soil of a French oak forest.</title>
        <authorList>
            <person name="Mieszkin S."/>
            <person name="Alain K."/>
        </authorList>
    </citation>
    <scope>NUCLEOTIDE SEQUENCE</scope>
    <source>
        <strain evidence="1">BS-T2-15</strain>
    </source>
</reference>
<dbReference type="EMBL" id="JAJLJH010000001">
    <property type="protein sequence ID" value="MCK9684362.1"/>
    <property type="molecule type" value="Genomic_DNA"/>
</dbReference>